<dbReference type="GO" id="GO:0004766">
    <property type="term" value="F:spermidine synthase activity"/>
    <property type="evidence" value="ECO:0007669"/>
    <property type="project" value="UniProtKB-EC"/>
</dbReference>
<evidence type="ECO:0000313" key="2">
    <source>
        <dbReference type="EMBL" id="PES87686.1"/>
    </source>
</evidence>
<reference evidence="2 3" key="1">
    <citation type="submission" date="2017-09" db="EMBL/GenBank/DDBJ databases">
        <title>Large-scale bioinformatics analysis of Bacillus genomes uncovers conserved roles of natural products in bacterial physiology.</title>
        <authorList>
            <consortium name="Agbiome Team Llc"/>
            <person name="Bleich R.M."/>
            <person name="Grubbs K.J."/>
            <person name="Santa Maria K.C."/>
            <person name="Allen S.E."/>
            <person name="Farag S."/>
            <person name="Shank E.A."/>
            <person name="Bowers A."/>
        </authorList>
    </citation>
    <scope>NUCLEOTIDE SEQUENCE [LARGE SCALE GENOMIC DNA]</scope>
    <source>
        <strain evidence="2 3">AFS002368</strain>
    </source>
</reference>
<dbReference type="AlphaFoldDB" id="A0A2B2GJS3"/>
<feature type="compositionally biased region" description="Basic and acidic residues" evidence="1">
    <location>
        <begin position="18"/>
        <end position="56"/>
    </location>
</feature>
<dbReference type="Proteomes" id="UP000220900">
    <property type="component" value="Unassembled WGS sequence"/>
</dbReference>
<organism evidence="2 3">
    <name type="scientific">Bacillus cereus</name>
    <dbReference type="NCBI Taxonomy" id="1396"/>
    <lineage>
        <taxon>Bacteria</taxon>
        <taxon>Bacillati</taxon>
        <taxon>Bacillota</taxon>
        <taxon>Bacilli</taxon>
        <taxon>Bacillales</taxon>
        <taxon>Bacillaceae</taxon>
        <taxon>Bacillus</taxon>
        <taxon>Bacillus cereus group</taxon>
    </lineage>
</organism>
<keyword evidence="2" id="KW-0808">Transferase</keyword>
<protein>
    <submittedName>
        <fullName evidence="2">Spermidine synthase</fullName>
        <ecNumber evidence="2">2.5.1.16</ecNumber>
    </submittedName>
</protein>
<feature type="region of interest" description="Disordered" evidence="1">
    <location>
        <begin position="1"/>
        <end position="56"/>
    </location>
</feature>
<evidence type="ECO:0000313" key="3">
    <source>
        <dbReference type="Proteomes" id="UP000220900"/>
    </source>
</evidence>
<comment type="caution">
    <text evidence="2">The sequence shown here is derived from an EMBL/GenBank/DDBJ whole genome shotgun (WGS) entry which is preliminary data.</text>
</comment>
<gene>
    <name evidence="2" type="primary">speE</name>
    <name evidence="2" type="ORF">CN491_26520</name>
</gene>
<sequence length="56" mass="6889">MPRHRKQNKIKIYRITSFKKDKPSELDSDKLELDQQETEDKQDKQDKQEKQDKQDK</sequence>
<feature type="non-terminal residue" evidence="2">
    <location>
        <position position="56"/>
    </location>
</feature>
<dbReference type="EMBL" id="NTZF01000050">
    <property type="protein sequence ID" value="PES87686.1"/>
    <property type="molecule type" value="Genomic_DNA"/>
</dbReference>
<accession>A0A2B2GJS3</accession>
<evidence type="ECO:0000256" key="1">
    <source>
        <dbReference type="SAM" id="MobiDB-lite"/>
    </source>
</evidence>
<name>A0A2B2GJS3_BACCE</name>
<proteinExistence type="predicted"/>
<dbReference type="EC" id="2.5.1.16" evidence="2"/>
<feature type="compositionally biased region" description="Basic residues" evidence="1">
    <location>
        <begin position="1"/>
        <end position="12"/>
    </location>
</feature>